<dbReference type="Proteomes" id="UP001235939">
    <property type="component" value="Chromosome 12"/>
</dbReference>
<name>A0ABY6L6K0_9ARAC</name>
<evidence type="ECO:0000313" key="2">
    <source>
        <dbReference type="Proteomes" id="UP001235939"/>
    </source>
</evidence>
<gene>
    <name evidence="1" type="ORF">LAZ67_12002268</name>
</gene>
<protein>
    <recommendedName>
        <fullName evidence="3">General transcription factor II-I repeat domain-containing protein 2</fullName>
    </recommendedName>
</protein>
<dbReference type="InterPro" id="IPR012337">
    <property type="entry name" value="RNaseH-like_sf"/>
</dbReference>
<reference evidence="1 2" key="1">
    <citation type="submission" date="2022-01" db="EMBL/GenBank/DDBJ databases">
        <title>A chromosomal length assembly of Cordylochernes scorpioides.</title>
        <authorList>
            <person name="Zeh D."/>
            <person name="Zeh J."/>
        </authorList>
    </citation>
    <scope>NUCLEOTIDE SEQUENCE [LARGE SCALE GENOMIC DNA]</scope>
    <source>
        <strain evidence="1">IN4F17</strain>
        <tissue evidence="1">Whole Body</tissue>
    </source>
</reference>
<evidence type="ECO:0000313" key="1">
    <source>
        <dbReference type="EMBL" id="UYV75060.1"/>
    </source>
</evidence>
<sequence>MTRQNREAFYVLVVVDYSTRLFGSIYITIGTIQRRLAGPCARMTRQNREAFYVLVVVDYGTIYHSTRLFGGIYITIGTIQRRLAGPCARITRQNREAFYVLVVVDYGTIYHSTRLFGGIYITIGTIQRRLAGPCARITRQNREAFYVLVVVDYGTIYHSTRLFGVTYITIRTIQRRLAWPLRKDDTEKSEARSSAACFTAKHLVKDGRLIHRNIDGPRQPREGAGTGTAGRPFVSHTIPNCLKSPEVLTDRPQWSHLGMSLTFVFNMSSSKPSGSKTKRKIADEHRNFQEKWELEYFCSENAISVPKLYNIKRHYEQHKSKYDTYEGLMRQEKLKEFKLGMKKQQFMFTKVSQESEAAVHASYVLPEMIAKHSKPFTEGDFIKECLIKAAEIVCPGSVKTFQAMSLSRNTVVERVTDMARNLNDQIKEKSSCFEAFSIACDESTDIGGVAQLAVFFFFFFRACDTDFNIFEELLEQVPMHGTTTGEDIFNCVYDLLQKYNLPQSKLTSVATDGAPSMTGKTNGFVALLRKKLREISDGSNIHHTHCIIHQEVLCTKVIKMENVLTPIKKFINFIRSRGLNQRQFSLFLTELESEYSGLSYYTEVRWLSCSKVLKQFWDLKEEICQFLITKNQDITLFSDQVWLQDFSFMVDITKHLSDLNLKLQGKDQIITNMCDQVNAFKCKLVLWEKQLKNEDLMHFPTCNINEFETRFSDFKSLEGKFTLFSSIFSINIESVPNHMQIEVIDIQCDSDLKAKFIEVGVSEFYKYLPARFENTRKLAYEIMSMFGSTYRCEQLFSLMKGNKAPIRSRITDVHLGSVFKLITANKISPEVGKMVAEKRCQISGRKY</sequence>
<proteinExistence type="predicted"/>
<keyword evidence="2" id="KW-1185">Reference proteome</keyword>
<accession>A0ABY6L6K0</accession>
<evidence type="ECO:0008006" key="3">
    <source>
        <dbReference type="Google" id="ProtNLM"/>
    </source>
</evidence>
<dbReference type="PANTHER" id="PTHR45913:SF5">
    <property type="entry name" value="GENERAL TRANSCRIPTION FACTOR II-I REPEAT DOMAIN-CONTAINING PROTEIN 2A-LIKE PROTEIN"/>
    <property type="match status" value="1"/>
</dbReference>
<dbReference type="SUPFAM" id="SSF53098">
    <property type="entry name" value="Ribonuclease H-like"/>
    <property type="match status" value="1"/>
</dbReference>
<organism evidence="1 2">
    <name type="scientific">Cordylochernes scorpioides</name>
    <dbReference type="NCBI Taxonomy" id="51811"/>
    <lineage>
        <taxon>Eukaryota</taxon>
        <taxon>Metazoa</taxon>
        <taxon>Ecdysozoa</taxon>
        <taxon>Arthropoda</taxon>
        <taxon>Chelicerata</taxon>
        <taxon>Arachnida</taxon>
        <taxon>Pseudoscorpiones</taxon>
        <taxon>Cheliferoidea</taxon>
        <taxon>Chernetidae</taxon>
        <taxon>Cordylochernes</taxon>
    </lineage>
</organism>
<dbReference type="EMBL" id="CP092874">
    <property type="protein sequence ID" value="UYV75060.1"/>
    <property type="molecule type" value="Genomic_DNA"/>
</dbReference>
<dbReference type="PANTHER" id="PTHR45913">
    <property type="entry name" value="EPM2A-INTERACTING PROTEIN 1"/>
    <property type="match status" value="1"/>
</dbReference>